<feature type="disulfide bond" evidence="2">
    <location>
        <begin position="275"/>
        <end position="336"/>
    </location>
</feature>
<reference evidence="4 5" key="1">
    <citation type="submission" date="2022-12" db="EMBL/GenBank/DDBJ databases">
        <title>Chromosome-level genome of Tegillarca granosa.</title>
        <authorList>
            <person name="Kim J."/>
        </authorList>
    </citation>
    <scope>NUCLEOTIDE SEQUENCE [LARGE SCALE GENOMIC DNA]</scope>
    <source>
        <strain evidence="4">Teg-2019</strain>
        <tissue evidence="4">Adductor muscle</tissue>
    </source>
</reference>
<dbReference type="PANTHER" id="PTHR48071:SF18">
    <property type="entry name" value="DELETED IN MALIGNANT BRAIN TUMORS 1 PROTEIN-RELATED"/>
    <property type="match status" value="1"/>
</dbReference>
<evidence type="ECO:0000313" key="4">
    <source>
        <dbReference type="EMBL" id="KAJ8314146.1"/>
    </source>
</evidence>
<name>A0ABQ9FC05_TEGGR</name>
<comment type="caution">
    <text evidence="2">Lacks conserved residue(s) required for the propagation of feature annotation.</text>
</comment>
<keyword evidence="1 2" id="KW-1015">Disulfide bond</keyword>
<feature type="domain" description="SRCR" evidence="3">
    <location>
        <begin position="233"/>
        <end position="337"/>
    </location>
</feature>
<organism evidence="4 5">
    <name type="scientific">Tegillarca granosa</name>
    <name type="common">Malaysian cockle</name>
    <name type="synonym">Anadara granosa</name>
    <dbReference type="NCBI Taxonomy" id="220873"/>
    <lineage>
        <taxon>Eukaryota</taxon>
        <taxon>Metazoa</taxon>
        <taxon>Spiralia</taxon>
        <taxon>Lophotrochozoa</taxon>
        <taxon>Mollusca</taxon>
        <taxon>Bivalvia</taxon>
        <taxon>Autobranchia</taxon>
        <taxon>Pteriomorphia</taxon>
        <taxon>Arcoida</taxon>
        <taxon>Arcoidea</taxon>
        <taxon>Arcidae</taxon>
        <taxon>Tegillarca</taxon>
    </lineage>
</organism>
<evidence type="ECO:0000313" key="5">
    <source>
        <dbReference type="Proteomes" id="UP001217089"/>
    </source>
</evidence>
<evidence type="ECO:0000259" key="3">
    <source>
        <dbReference type="PROSITE" id="PS50287"/>
    </source>
</evidence>
<accession>A0ABQ9FC05</accession>
<dbReference type="PRINTS" id="PR00258">
    <property type="entry name" value="SPERACTRCPTR"/>
</dbReference>
<gene>
    <name evidence="4" type="ORF">KUTeg_008707</name>
</gene>
<evidence type="ECO:0000256" key="1">
    <source>
        <dbReference type="ARBA" id="ARBA00023157"/>
    </source>
</evidence>
<dbReference type="Pfam" id="PF00530">
    <property type="entry name" value="SRCR"/>
    <property type="match status" value="2"/>
</dbReference>
<dbReference type="Gene3D" id="3.10.250.10">
    <property type="entry name" value="SRCR-like domain"/>
    <property type="match status" value="2"/>
</dbReference>
<dbReference type="EMBL" id="JARBDR010000342">
    <property type="protein sequence ID" value="KAJ8314146.1"/>
    <property type="molecule type" value="Genomic_DNA"/>
</dbReference>
<dbReference type="InterPro" id="IPR036772">
    <property type="entry name" value="SRCR-like_dom_sf"/>
</dbReference>
<comment type="caution">
    <text evidence="4">The sequence shown here is derived from an EMBL/GenBank/DDBJ whole genome shotgun (WGS) entry which is preliminary data.</text>
</comment>
<protein>
    <recommendedName>
        <fullName evidence="3">SRCR domain-containing protein</fullName>
    </recommendedName>
</protein>
<dbReference type="Proteomes" id="UP001217089">
    <property type="component" value="Unassembled WGS sequence"/>
</dbReference>
<evidence type="ECO:0000256" key="2">
    <source>
        <dbReference type="PROSITE-ProRule" id="PRU00196"/>
    </source>
</evidence>
<keyword evidence="5" id="KW-1185">Reference proteome</keyword>
<dbReference type="InterPro" id="IPR001190">
    <property type="entry name" value="SRCR"/>
</dbReference>
<feature type="disulfide bond" evidence="2">
    <location>
        <begin position="306"/>
        <end position="316"/>
    </location>
</feature>
<proteinExistence type="predicted"/>
<feature type="disulfide bond" evidence="2">
    <location>
        <begin position="262"/>
        <end position="326"/>
    </location>
</feature>
<feature type="domain" description="SRCR" evidence="3">
    <location>
        <begin position="134"/>
        <end position="230"/>
    </location>
</feature>
<dbReference type="PROSITE" id="PS50287">
    <property type="entry name" value="SRCR_2"/>
    <property type="match status" value="2"/>
</dbReference>
<sequence>MALKVKALNSVRIITTYHPDALIKQHSDAEILAKIRDYTGNNIKYSEWKRKDVEHKAKYAINSYVAAIYNAEWYIGKILEYDSKDNEYNISFMRENVSKVRYRYKWPRKDDILWIAESNILCQVGDPVLFEPFITLVDGPKENEGRVEVYKKGRWGSVCKPLGHIEAAYICRHLGYLGGISAGSGVYGPGRGIFWHINITCLYSRNCEIAMPVPDPTGCDHSQDAAIICDHMIRLTPGEDELSMRNIGRLDMYHNEQYLPVCAENWIPENTRVACRQLGYEDGELTEARENDFLQDGHVWMMEVVCTGSETRLDKCKHSGWSLNGCKSRRPVFLHCH</sequence>
<dbReference type="SMART" id="SM00202">
    <property type="entry name" value="SR"/>
    <property type="match status" value="2"/>
</dbReference>
<dbReference type="PANTHER" id="PTHR48071">
    <property type="entry name" value="SRCR DOMAIN-CONTAINING PROTEIN"/>
    <property type="match status" value="1"/>
</dbReference>
<dbReference type="SUPFAM" id="SSF56487">
    <property type="entry name" value="SRCR-like"/>
    <property type="match status" value="2"/>
</dbReference>